<dbReference type="InterPro" id="IPR013098">
    <property type="entry name" value="Ig_I-set"/>
</dbReference>
<dbReference type="InterPro" id="IPR037448">
    <property type="entry name" value="Zig-8"/>
</dbReference>
<dbReference type="EMBL" id="CP111014">
    <property type="protein sequence ID" value="WAQ99067.1"/>
    <property type="molecule type" value="Genomic_DNA"/>
</dbReference>
<keyword evidence="3" id="KW-1185">Reference proteome</keyword>
<gene>
    <name evidence="2" type="ORF">MAR_023440</name>
</gene>
<feature type="domain" description="Ig-like" evidence="1">
    <location>
        <begin position="138"/>
        <end position="215"/>
    </location>
</feature>
<feature type="domain" description="Ig-like" evidence="1">
    <location>
        <begin position="17"/>
        <end position="118"/>
    </location>
</feature>
<sequence length="272" mass="30653">MPEQRSTGARSYRQTIPKFVKTPNNVTVHRGELAELMCHIKDLGPRTVVWRKASEENPLTIGLNTFTPSAAVSVSHDELSNSTSKYNLMIKDVQTKHAGVYECQISASGIYTHYVALNVLKVQVSGTEYVSQYNDIHLVCNATGVERAPEEIDWFFNGNKILTSHPHWYGRIEIVKHKPEPGLSFISELIINLSSMQDNGNYVCRSSDLSVDSLTVHVLNAGKNTGIVVRVALFDRMNEFFIQSTFLITMPPPIRFDLIKVLRLHQEKKRGP</sequence>
<evidence type="ECO:0000313" key="3">
    <source>
        <dbReference type="Proteomes" id="UP001164746"/>
    </source>
</evidence>
<name>A0ABY7DN04_MYAAR</name>
<dbReference type="PANTHER" id="PTHR23279">
    <property type="entry name" value="DEFECTIVE PROBOSCIS EXTENSION RESPONSE DPR -RELATED"/>
    <property type="match status" value="1"/>
</dbReference>
<dbReference type="PROSITE" id="PS50835">
    <property type="entry name" value="IG_LIKE"/>
    <property type="match status" value="2"/>
</dbReference>
<protein>
    <submittedName>
        <fullName evidence="2">ZIG8-like protein</fullName>
    </submittedName>
</protein>
<dbReference type="InterPro" id="IPR013783">
    <property type="entry name" value="Ig-like_fold"/>
</dbReference>
<dbReference type="Gene3D" id="2.60.40.10">
    <property type="entry name" value="Immunoglobulins"/>
    <property type="match status" value="2"/>
</dbReference>
<dbReference type="InterPro" id="IPR003599">
    <property type="entry name" value="Ig_sub"/>
</dbReference>
<dbReference type="SUPFAM" id="SSF48726">
    <property type="entry name" value="Immunoglobulin"/>
    <property type="match status" value="2"/>
</dbReference>
<organism evidence="2 3">
    <name type="scientific">Mya arenaria</name>
    <name type="common">Soft-shell clam</name>
    <dbReference type="NCBI Taxonomy" id="6604"/>
    <lineage>
        <taxon>Eukaryota</taxon>
        <taxon>Metazoa</taxon>
        <taxon>Spiralia</taxon>
        <taxon>Lophotrochozoa</taxon>
        <taxon>Mollusca</taxon>
        <taxon>Bivalvia</taxon>
        <taxon>Autobranchia</taxon>
        <taxon>Heteroconchia</taxon>
        <taxon>Euheterodonta</taxon>
        <taxon>Imparidentia</taxon>
        <taxon>Neoheterodontei</taxon>
        <taxon>Myida</taxon>
        <taxon>Myoidea</taxon>
        <taxon>Myidae</taxon>
        <taxon>Mya</taxon>
    </lineage>
</organism>
<dbReference type="InterPro" id="IPR013151">
    <property type="entry name" value="Immunoglobulin_dom"/>
</dbReference>
<dbReference type="InterPro" id="IPR036179">
    <property type="entry name" value="Ig-like_dom_sf"/>
</dbReference>
<dbReference type="Pfam" id="PF07679">
    <property type="entry name" value="I-set"/>
    <property type="match status" value="1"/>
</dbReference>
<accession>A0ABY7DN04</accession>
<reference evidence="2" key="1">
    <citation type="submission" date="2022-11" db="EMBL/GenBank/DDBJ databases">
        <title>Centuries of genome instability and evolution in soft-shell clam transmissible cancer (bioRxiv).</title>
        <authorList>
            <person name="Hart S.F.M."/>
            <person name="Yonemitsu M.A."/>
            <person name="Giersch R.M."/>
            <person name="Beal B.F."/>
            <person name="Arriagada G."/>
            <person name="Davis B.W."/>
            <person name="Ostrander E.A."/>
            <person name="Goff S.P."/>
            <person name="Metzger M.J."/>
        </authorList>
    </citation>
    <scope>NUCLEOTIDE SEQUENCE</scope>
    <source>
        <strain evidence="2">MELC-2E11</strain>
        <tissue evidence="2">Siphon/mantle</tissue>
    </source>
</reference>
<dbReference type="SMART" id="SM00409">
    <property type="entry name" value="IG"/>
    <property type="match status" value="2"/>
</dbReference>
<dbReference type="InterPro" id="IPR007110">
    <property type="entry name" value="Ig-like_dom"/>
</dbReference>
<dbReference type="Pfam" id="PF00047">
    <property type="entry name" value="ig"/>
    <property type="match status" value="1"/>
</dbReference>
<dbReference type="PANTHER" id="PTHR23279:SF36">
    <property type="entry name" value="DEFECTIVE PROBOSCIS EXTENSION RESPONSE 9, ISOFORM A"/>
    <property type="match status" value="1"/>
</dbReference>
<dbReference type="Proteomes" id="UP001164746">
    <property type="component" value="Chromosome 3"/>
</dbReference>
<evidence type="ECO:0000313" key="2">
    <source>
        <dbReference type="EMBL" id="WAQ99067.1"/>
    </source>
</evidence>
<evidence type="ECO:0000259" key="1">
    <source>
        <dbReference type="PROSITE" id="PS50835"/>
    </source>
</evidence>
<proteinExistence type="predicted"/>